<organism evidence="2 3">
    <name type="scientific">Stigmatella aurantiaca (strain DW4/3-1)</name>
    <dbReference type="NCBI Taxonomy" id="378806"/>
    <lineage>
        <taxon>Bacteria</taxon>
        <taxon>Pseudomonadati</taxon>
        <taxon>Myxococcota</taxon>
        <taxon>Myxococcia</taxon>
        <taxon>Myxococcales</taxon>
        <taxon>Cystobacterineae</taxon>
        <taxon>Archangiaceae</taxon>
        <taxon>Stigmatella</taxon>
    </lineage>
</organism>
<protein>
    <submittedName>
        <fullName evidence="2">Putative hemagglutinin</fullName>
    </submittedName>
</protein>
<feature type="compositionally biased region" description="Pro residues" evidence="1">
    <location>
        <begin position="1"/>
        <end position="13"/>
    </location>
</feature>
<feature type="compositionally biased region" description="Pro residues" evidence="1">
    <location>
        <begin position="714"/>
        <end position="732"/>
    </location>
</feature>
<dbReference type="PATRIC" id="fig|378806.16.peg.7807"/>
<name>Q099J8_STIAD</name>
<dbReference type="RefSeq" id="WP_002611975.1">
    <property type="nucleotide sequence ID" value="NC_014623.1"/>
</dbReference>
<evidence type="ECO:0000313" key="3">
    <source>
        <dbReference type="Proteomes" id="UP000032702"/>
    </source>
</evidence>
<dbReference type="NCBIfam" id="NF047640">
    <property type="entry name" value="gliding_AgmC_N"/>
    <property type="match status" value="1"/>
</dbReference>
<evidence type="ECO:0000256" key="1">
    <source>
        <dbReference type="SAM" id="MobiDB-lite"/>
    </source>
</evidence>
<dbReference type="Proteomes" id="UP000032702">
    <property type="component" value="Unassembled WGS sequence"/>
</dbReference>
<evidence type="ECO:0000313" key="2">
    <source>
        <dbReference type="EMBL" id="EAU68398.1"/>
    </source>
</evidence>
<proteinExistence type="predicted"/>
<reference evidence="2 3" key="1">
    <citation type="submission" date="2006-04" db="EMBL/GenBank/DDBJ databases">
        <authorList>
            <person name="Nierman W.C."/>
        </authorList>
    </citation>
    <scope>NUCLEOTIDE SEQUENCE [LARGE SCALE GENOMIC DNA]</scope>
    <source>
        <strain evidence="2 3">DW4/3-1</strain>
    </source>
</reference>
<comment type="caution">
    <text evidence="2">The sequence shown here is derived from an EMBL/GenBank/DDBJ whole genome shotgun (WGS) entry which is preliminary data.</text>
</comment>
<feature type="region of interest" description="Disordered" evidence="1">
    <location>
        <begin position="454"/>
        <end position="506"/>
    </location>
</feature>
<accession>Q099J8</accession>
<dbReference type="EMBL" id="AAMD01000017">
    <property type="protein sequence ID" value="EAU68398.1"/>
    <property type="molecule type" value="Genomic_DNA"/>
</dbReference>
<feature type="compositionally biased region" description="Polar residues" evidence="1">
    <location>
        <begin position="467"/>
        <end position="477"/>
    </location>
</feature>
<dbReference type="AlphaFoldDB" id="Q099J8"/>
<feature type="compositionally biased region" description="Basic residues" evidence="1">
    <location>
        <begin position="702"/>
        <end position="713"/>
    </location>
</feature>
<feature type="region of interest" description="Disordered" evidence="1">
    <location>
        <begin position="702"/>
        <end position="732"/>
    </location>
</feature>
<sequence>MGLAPPPQGPPPVRGGSPRWERKADVCVSTPGGGLGHHGLMRMVLFLLGLLLTQRVLAEPDTFGVGSGRSGALSVRNSDMVVINRYTLLSTGGVAGARELAVSDASGFTAGELVLLHPSSGVTPVPASGAQAPVDLSLGPVGRFEFARVASVSGTVVTLTAPLLHDHPAPGTQVVSVPEYTSVQVAEKATLRAAPWDGKVGGLLVFLVTGTLTNEGSITVAGMGFRGGRSFNHTSLQGCEGLDVPVAQGGSYKGEGLVAERFGVTSGRGNLANAGGGGNCRNAGGGGGGHGGVGGVGGRSLDDRRNVGGLGGAPVLYAPAERLIFGGGGGEGESNDTYGTGGGAGGGVMLIRAGRVQGQGRFLANGSAAADTALPGDDGAGGGGAGGAISLRSGGGLECKAVEASGGKGGGTTNASLGTGPGGGGAGGVVFLQGAPLACPQVVLAGAAGLSSADKDARGAGPLQGQEGLSQGLSKTLESPLGPPPAPVLRRPANGARGVSSQPRFEGTAAPGSRIHLFLDGQPFAEFSLSETQNRFTFRASEPLALGVHEVRVSSTLLGIRGALSAPVSFEVGGEVTPEPSAVVMVVPLEGARVEPTPLLAGKSPPDVTVSIEVDAVEVARVAADADGRFRYVLTASQALSPGTHQVSARVVGTEEGEALFSQVTTFEVMAPLETEAGCGCGTASGGGLGALVLLLGARASRRRARGPARRPPAHLPRGPTPREPPAPPAPR</sequence>
<dbReference type="InterPro" id="IPR058184">
    <property type="entry name" value="AgmC-like_N"/>
</dbReference>
<feature type="region of interest" description="Disordered" evidence="1">
    <location>
        <begin position="1"/>
        <end position="20"/>
    </location>
</feature>
<gene>
    <name evidence="2" type="ORF">STIAU_3350</name>
</gene>